<evidence type="ECO:0000313" key="2">
    <source>
        <dbReference type="Proteomes" id="UP000789366"/>
    </source>
</evidence>
<protein>
    <submittedName>
        <fullName evidence="1">2306_t:CDS:1</fullName>
    </submittedName>
</protein>
<dbReference type="EMBL" id="CAJVPW010014779">
    <property type="protein sequence ID" value="CAG8656408.1"/>
    <property type="molecule type" value="Genomic_DNA"/>
</dbReference>
<feature type="non-terminal residue" evidence="1">
    <location>
        <position position="147"/>
    </location>
</feature>
<name>A0ACA9NGP1_9GLOM</name>
<proteinExistence type="predicted"/>
<dbReference type="Proteomes" id="UP000789366">
    <property type="component" value="Unassembled WGS sequence"/>
</dbReference>
<keyword evidence="2" id="KW-1185">Reference proteome</keyword>
<gene>
    <name evidence="1" type="ORF">SPELUC_LOCUS9103</name>
</gene>
<reference evidence="1" key="1">
    <citation type="submission" date="2021-06" db="EMBL/GenBank/DDBJ databases">
        <authorList>
            <person name="Kallberg Y."/>
            <person name="Tangrot J."/>
            <person name="Rosling A."/>
        </authorList>
    </citation>
    <scope>NUCLEOTIDE SEQUENCE</scope>
    <source>
        <strain evidence="1">28 12/20/2015</strain>
    </source>
</reference>
<comment type="caution">
    <text evidence="1">The sequence shown here is derived from an EMBL/GenBank/DDBJ whole genome shotgun (WGS) entry which is preliminary data.</text>
</comment>
<sequence>MATKELSPDTSEEEQEDIIACKYEWKKIFTTKEPNVLTRNRSRALQSLNNNVKVGTNIRSEHSSVLRPVYLLETKKNIPLMKMTELRVQKKTKREISTGTSLSNVVPNPLPILKYLQLKLEKSSSSIKSVERRFSDNILSWDNFISQ</sequence>
<evidence type="ECO:0000313" key="1">
    <source>
        <dbReference type="EMBL" id="CAG8656408.1"/>
    </source>
</evidence>
<organism evidence="1 2">
    <name type="scientific">Cetraspora pellucida</name>
    <dbReference type="NCBI Taxonomy" id="1433469"/>
    <lineage>
        <taxon>Eukaryota</taxon>
        <taxon>Fungi</taxon>
        <taxon>Fungi incertae sedis</taxon>
        <taxon>Mucoromycota</taxon>
        <taxon>Glomeromycotina</taxon>
        <taxon>Glomeromycetes</taxon>
        <taxon>Diversisporales</taxon>
        <taxon>Gigasporaceae</taxon>
        <taxon>Cetraspora</taxon>
    </lineage>
</organism>
<accession>A0ACA9NGP1</accession>